<dbReference type="InterPro" id="IPR012675">
    <property type="entry name" value="Beta-grasp_dom_sf"/>
</dbReference>
<dbReference type="SUPFAM" id="SSF81271">
    <property type="entry name" value="TGS-like"/>
    <property type="match status" value="1"/>
</dbReference>
<evidence type="ECO:0000313" key="7">
    <source>
        <dbReference type="Proteomes" id="UP001289135"/>
    </source>
</evidence>
<evidence type="ECO:0000256" key="2">
    <source>
        <dbReference type="ARBA" id="ARBA00029754"/>
    </source>
</evidence>
<dbReference type="PANTHER" id="PTHR21262:SF31">
    <property type="entry name" value="GTP PYROPHOSPHOKINASE"/>
    <property type="match status" value="1"/>
</dbReference>
<dbReference type="InterPro" id="IPR007685">
    <property type="entry name" value="RelA_SpoT"/>
</dbReference>
<dbReference type="Gene3D" id="3.10.20.30">
    <property type="match status" value="1"/>
</dbReference>
<dbReference type="PANTHER" id="PTHR21262">
    <property type="entry name" value="GUANOSINE-3',5'-BIS DIPHOSPHATE 3'-PYROPHOSPHOHYDROLASE"/>
    <property type="match status" value="1"/>
</dbReference>
<dbReference type="Pfam" id="PF13291">
    <property type="entry name" value="ACT_4"/>
    <property type="match status" value="1"/>
</dbReference>
<sequence>MSNKNYFYVNEKLKFLEKTILSRINDLYSQNDIIEIETALSILNQLTIKISQIDQERKSYYINIDSNYNNLCKNQLITKVKNINFNNHVILSNYVFSELKIEISLKIAIYLIDIHTDVKTIISAILQNCHLLSKEYITEIKTKITSNNKIFLISKRLSKLEHAYKDIKNVQNNCKAYNSFLSIAKDNRTILILLAQILYRAESEINNLSSTEKHKFICALEYIYIPLASKIKVQYFKNRLENILFFEKNPTLYKSINNRLNLLKQNNNIDIHDFIIELTSLISQEGIDFRIEGREKTVYSIWKKMKKKQIPFEKIFDIFGFRIITSDIKDCYIFLALIHTKYKVNSHEFTDYISVPKSNNYQSLHTIIYFNNNKNSALEIQIRTAKMHKIAEFGLASHWHYKSGYKYSSFLDQKIIIYNNKEESNNKEENNIQENFNIDYIHHNYIKKNIFCFIPYGKMISLPEGSTALDFAFIVHSRIAKRALYAKINNLVRTLNTRLFNGDCVKIVQSLNDQQNHHWLTHNITKSEDIDIINNKKLVKIGKTSLLNYLSQKKIVYDENIFVNNLEYFKCQNIEEFFYKIGIKDLSLNDIVNSILYNKTSQKFVKEFFFSFKNIIKNFIKNIKNIQKNNANSVIIKNFYALKKNTNIKFSKCCCPVPGDEIICIVNKKEEFQVHHIKCKKIKYDKEIINIIDVSWSNIIAQKSNFYCRIEMLISDKSGSLANVLLTISELKINVNDIIIDHKNVNISKIILSIEVKCAKQLNCLIDKIKKMSNVYKCKRYFKI</sequence>
<dbReference type="SUPFAM" id="SSF55021">
    <property type="entry name" value="ACT-like"/>
    <property type="match status" value="1"/>
</dbReference>
<evidence type="ECO:0000256" key="1">
    <source>
        <dbReference type="ARBA" id="ARBA00019852"/>
    </source>
</evidence>
<proteinExistence type="predicted"/>
<dbReference type="InterPro" id="IPR002912">
    <property type="entry name" value="ACT_dom"/>
</dbReference>
<accession>A0AAE4VMH1</accession>
<dbReference type="CDD" id="cd04876">
    <property type="entry name" value="ACT_RelA-SpoT"/>
    <property type="match status" value="1"/>
</dbReference>
<reference evidence="6" key="1">
    <citation type="submission" date="2023-02" db="EMBL/GenBank/DDBJ databases">
        <title>Host association and intracellularity evolved multiple times independently in the Rickettsiales.</title>
        <authorList>
            <person name="Castelli M."/>
            <person name="Nardi T."/>
            <person name="Gammuto L."/>
            <person name="Bellinzona G."/>
            <person name="Sabaneyeva E."/>
            <person name="Potekhin A."/>
            <person name="Serra V."/>
            <person name="Petroni G."/>
            <person name="Sassera D."/>
        </authorList>
    </citation>
    <scope>NUCLEOTIDE SEQUENCE</scope>
    <source>
        <strain evidence="6">USBL-36I1</strain>
    </source>
</reference>
<dbReference type="EMBL" id="JARGYU010000003">
    <property type="protein sequence ID" value="MDZ5761529.1"/>
    <property type="molecule type" value="Genomic_DNA"/>
</dbReference>
<dbReference type="InterPro" id="IPR045600">
    <property type="entry name" value="RelA/SpoT_AH_RIS"/>
</dbReference>
<dbReference type="AlphaFoldDB" id="A0AAE4VMH1"/>
<dbReference type="Gene3D" id="1.10.3210.10">
    <property type="entry name" value="Hypothetical protein af1432"/>
    <property type="match status" value="1"/>
</dbReference>
<dbReference type="Gene3D" id="3.30.460.10">
    <property type="entry name" value="Beta Polymerase, domain 2"/>
    <property type="match status" value="1"/>
</dbReference>
<evidence type="ECO:0000256" key="3">
    <source>
        <dbReference type="ARBA" id="ARBA00032407"/>
    </source>
</evidence>
<dbReference type="Proteomes" id="UP001289135">
    <property type="component" value="Unassembled WGS sequence"/>
</dbReference>
<dbReference type="Pfam" id="PF19296">
    <property type="entry name" value="RelA_AH_RIS"/>
    <property type="match status" value="1"/>
</dbReference>
<dbReference type="InterPro" id="IPR012676">
    <property type="entry name" value="TGS-like"/>
</dbReference>
<dbReference type="InterPro" id="IPR004095">
    <property type="entry name" value="TGS"/>
</dbReference>
<dbReference type="PROSITE" id="PS51671">
    <property type="entry name" value="ACT"/>
    <property type="match status" value="1"/>
</dbReference>
<dbReference type="SMART" id="SM00954">
    <property type="entry name" value="RelA_SpoT"/>
    <property type="match status" value="1"/>
</dbReference>
<dbReference type="InterPro" id="IPR043519">
    <property type="entry name" value="NT_sf"/>
</dbReference>
<dbReference type="Pfam" id="PF04607">
    <property type="entry name" value="RelA_SpoT"/>
    <property type="match status" value="1"/>
</dbReference>
<dbReference type="Gene3D" id="3.30.70.260">
    <property type="match status" value="1"/>
</dbReference>
<gene>
    <name evidence="6" type="ORF">Lyticum_00712</name>
</gene>
<organism evidence="6 7">
    <name type="scientific">Lyticum sinuosum</name>
    <dbReference type="NCBI Taxonomy" id="1332059"/>
    <lineage>
        <taxon>Bacteria</taxon>
        <taxon>Pseudomonadati</taxon>
        <taxon>Pseudomonadota</taxon>
        <taxon>Alphaproteobacteria</taxon>
        <taxon>Rickettsiales</taxon>
        <taxon>Lyticum</taxon>
    </lineage>
</organism>
<dbReference type="Pfam" id="PF02824">
    <property type="entry name" value="TGS"/>
    <property type="match status" value="1"/>
</dbReference>
<protein>
    <recommendedName>
        <fullName evidence="1">GTP pyrophosphokinase</fullName>
    </recommendedName>
    <alternativeName>
        <fullName evidence="3">(p)ppGpp synthase</fullName>
    </alternativeName>
    <alternativeName>
        <fullName evidence="2">ATP:GTP 3'-pyrophosphotransferase</fullName>
    </alternativeName>
    <alternativeName>
        <fullName evidence="4">ppGpp synthase I</fullName>
    </alternativeName>
</protein>
<name>A0AAE4VMH1_9RICK</name>
<evidence type="ECO:0000259" key="5">
    <source>
        <dbReference type="PROSITE" id="PS51671"/>
    </source>
</evidence>
<evidence type="ECO:0000256" key="4">
    <source>
        <dbReference type="ARBA" id="ARBA00033308"/>
    </source>
</evidence>
<dbReference type="GO" id="GO:0015969">
    <property type="term" value="P:guanosine tetraphosphate metabolic process"/>
    <property type="evidence" value="ECO:0007669"/>
    <property type="project" value="InterPro"/>
</dbReference>
<dbReference type="RefSeq" id="WP_322498953.1">
    <property type="nucleotide sequence ID" value="NZ_JARGYU010000003.1"/>
</dbReference>
<keyword evidence="7" id="KW-1185">Reference proteome</keyword>
<dbReference type="SUPFAM" id="SSF81301">
    <property type="entry name" value="Nucleotidyltransferase"/>
    <property type="match status" value="1"/>
</dbReference>
<evidence type="ECO:0000313" key="6">
    <source>
        <dbReference type="EMBL" id="MDZ5761529.1"/>
    </source>
</evidence>
<dbReference type="GO" id="GO:0005886">
    <property type="term" value="C:plasma membrane"/>
    <property type="evidence" value="ECO:0007669"/>
    <property type="project" value="TreeGrafter"/>
</dbReference>
<comment type="caution">
    <text evidence="6">The sequence shown here is derived from an EMBL/GenBank/DDBJ whole genome shotgun (WGS) entry which is preliminary data.</text>
</comment>
<dbReference type="InterPro" id="IPR045865">
    <property type="entry name" value="ACT-like_dom_sf"/>
</dbReference>
<feature type="domain" description="ACT" evidence="5">
    <location>
        <begin position="709"/>
        <end position="783"/>
    </location>
</feature>
<dbReference type="CDD" id="cd05399">
    <property type="entry name" value="NT_Rel-Spo_like"/>
    <property type="match status" value="1"/>
</dbReference>